<gene>
    <name evidence="1" type="ORF">FBU59_000849</name>
</gene>
<evidence type="ECO:0000313" key="1">
    <source>
        <dbReference type="EMBL" id="KAJ1950072.1"/>
    </source>
</evidence>
<dbReference type="EMBL" id="JANBPW010000292">
    <property type="protein sequence ID" value="KAJ1950072.1"/>
    <property type="molecule type" value="Genomic_DNA"/>
</dbReference>
<accession>A0ACC1JFH4</accession>
<keyword evidence="2" id="KW-1185">Reference proteome</keyword>
<reference evidence="1" key="1">
    <citation type="submission" date="2022-07" db="EMBL/GenBank/DDBJ databases">
        <title>Phylogenomic reconstructions and comparative analyses of Kickxellomycotina fungi.</title>
        <authorList>
            <person name="Reynolds N.K."/>
            <person name="Stajich J.E."/>
            <person name="Barry K."/>
            <person name="Grigoriev I.V."/>
            <person name="Crous P."/>
            <person name="Smith M.E."/>
        </authorList>
    </citation>
    <scope>NUCLEOTIDE SEQUENCE</scope>
    <source>
        <strain evidence="1">NRRL 5244</strain>
    </source>
</reference>
<evidence type="ECO:0000313" key="2">
    <source>
        <dbReference type="Proteomes" id="UP001150603"/>
    </source>
</evidence>
<organism evidence="1 2">
    <name type="scientific">Linderina macrospora</name>
    <dbReference type="NCBI Taxonomy" id="4868"/>
    <lineage>
        <taxon>Eukaryota</taxon>
        <taxon>Fungi</taxon>
        <taxon>Fungi incertae sedis</taxon>
        <taxon>Zoopagomycota</taxon>
        <taxon>Kickxellomycotina</taxon>
        <taxon>Kickxellomycetes</taxon>
        <taxon>Kickxellales</taxon>
        <taxon>Kickxellaceae</taxon>
        <taxon>Linderina</taxon>
    </lineage>
</organism>
<proteinExistence type="predicted"/>
<sequence>MVGMSEPAKSLWRGRDVVFVDPLDNTAEYWWPAMIVPTDEIDASMGCRALSTAEYLVKYFEDNKYSTVREQELRVFDTAQEPFTEFAANTPGFMKDRAIKSALSYLKTGHVHAKFKWKLWQTGTETLQLPFALTPTKSSTEPSSPHAADSDSITLPAKHESPVPMDLPVLADDEVSNEVLVEIKRAFEELEEMQREFRACRTLVRNAARDVWEGTGNEWPPNSGASTRFGHNKRRKVH</sequence>
<comment type="caution">
    <text evidence="1">The sequence shown here is derived from an EMBL/GenBank/DDBJ whole genome shotgun (WGS) entry which is preliminary data.</text>
</comment>
<dbReference type="Proteomes" id="UP001150603">
    <property type="component" value="Unassembled WGS sequence"/>
</dbReference>
<name>A0ACC1JFH4_9FUNG</name>
<protein>
    <submittedName>
        <fullName evidence="1">Uncharacterized protein</fullName>
    </submittedName>
</protein>